<protein>
    <recommendedName>
        <fullName evidence="1">Hemerythrin-like domain-containing protein</fullName>
    </recommendedName>
</protein>
<dbReference type="InterPro" id="IPR012312">
    <property type="entry name" value="Hemerythrin-like"/>
</dbReference>
<evidence type="ECO:0000313" key="3">
    <source>
        <dbReference type="Proteomes" id="UP000679992"/>
    </source>
</evidence>
<accession>A0ABQ4MKP9</accession>
<dbReference type="Pfam" id="PF01814">
    <property type="entry name" value="Hemerythrin"/>
    <property type="match status" value="1"/>
</dbReference>
<organism evidence="2 3">
    <name type="scientific">Paenibacillus vini</name>
    <dbReference type="NCBI Taxonomy" id="1476024"/>
    <lineage>
        <taxon>Bacteria</taxon>
        <taxon>Bacillati</taxon>
        <taxon>Bacillota</taxon>
        <taxon>Bacilli</taxon>
        <taxon>Bacillales</taxon>
        <taxon>Paenibacillaceae</taxon>
        <taxon>Paenibacillus</taxon>
    </lineage>
</organism>
<dbReference type="Gene3D" id="1.20.120.520">
    <property type="entry name" value="nmb1532 protein domain like"/>
    <property type="match status" value="1"/>
</dbReference>
<evidence type="ECO:0000313" key="2">
    <source>
        <dbReference type="EMBL" id="GIP56005.1"/>
    </source>
</evidence>
<dbReference type="RefSeq" id="WP_211020318.1">
    <property type="nucleotide sequence ID" value="NZ_BOSL01000028.1"/>
</dbReference>
<dbReference type="Proteomes" id="UP000679992">
    <property type="component" value="Unassembled WGS sequence"/>
</dbReference>
<reference evidence="2 3" key="1">
    <citation type="submission" date="2021-03" db="EMBL/GenBank/DDBJ databases">
        <title>Antimicrobial resistance genes in bacteria isolated from Japanese honey, and their potential for conferring macrolide and lincosamide resistance in the American foulbrood pathogen Paenibacillus larvae.</title>
        <authorList>
            <person name="Okamoto M."/>
            <person name="Kumagai M."/>
            <person name="Kanamori H."/>
            <person name="Takamatsu D."/>
        </authorList>
    </citation>
    <scope>NUCLEOTIDE SEQUENCE [LARGE SCALE GENOMIC DNA]</scope>
    <source>
        <strain evidence="2 3">J42TS3</strain>
    </source>
</reference>
<keyword evidence="3" id="KW-1185">Reference proteome</keyword>
<gene>
    <name evidence="2" type="ORF">J42TS3_50400</name>
</gene>
<comment type="caution">
    <text evidence="2">The sequence shown here is derived from an EMBL/GenBank/DDBJ whole genome shotgun (WGS) entry which is preliminary data.</text>
</comment>
<sequence>MAVGPSLRQLHAHKAIHNGGMAGAVSKTDQVLECLENGDTELANALADDLLQYWENRIIGHADAEEEGFYREIVKGNAYMQETITKLTRDHDLLRIIVADIHQLRQSEGLSPEVLHKLQSLIVVNEIHSRDEERLLF</sequence>
<proteinExistence type="predicted"/>
<dbReference type="EMBL" id="BOSL01000028">
    <property type="protein sequence ID" value="GIP56005.1"/>
    <property type="molecule type" value="Genomic_DNA"/>
</dbReference>
<feature type="domain" description="Hemerythrin-like" evidence="1">
    <location>
        <begin position="30"/>
        <end position="137"/>
    </location>
</feature>
<evidence type="ECO:0000259" key="1">
    <source>
        <dbReference type="Pfam" id="PF01814"/>
    </source>
</evidence>
<name>A0ABQ4MKP9_9BACL</name>